<dbReference type="Pfam" id="PF12833">
    <property type="entry name" value="HTH_18"/>
    <property type="match status" value="1"/>
</dbReference>
<evidence type="ECO:0000259" key="3">
    <source>
        <dbReference type="PROSITE" id="PS01124"/>
    </source>
</evidence>
<dbReference type="GO" id="GO:0043565">
    <property type="term" value="F:sequence-specific DNA binding"/>
    <property type="evidence" value="ECO:0007669"/>
    <property type="project" value="InterPro"/>
</dbReference>
<dbReference type="InterPro" id="IPR009057">
    <property type="entry name" value="Homeodomain-like_sf"/>
</dbReference>
<dbReference type="EMBL" id="LLWF02000013">
    <property type="protein sequence ID" value="ONH84057.1"/>
    <property type="molecule type" value="Genomic_DNA"/>
</dbReference>
<keyword evidence="5" id="KW-1185">Reference proteome</keyword>
<name>A0A1S8D8C7_9PROT</name>
<dbReference type="InterPro" id="IPR029062">
    <property type="entry name" value="Class_I_gatase-like"/>
</dbReference>
<sequence>MPIFPRFGPTMMPRRIEILVFPDAQVLDATGPAQVFASANELSRGADKEPLYEIALVAEAAEVICNSGITLRCQPLPEGSPMPDTAIVVGGSGVTVACGRSALIDWIRNRSVHVRRMASVCSGAFLLAEAGLLDGRRAVTHWHRCDEFAGRFPAVRLERDPIFLRDGSIWTSAGVTAGIDLALAMVEEDHGRALALAVARELVVFLKRPGGQSQFSAPLRLQAVDDRFSDLHAWISTNLARSLTLDTLADRVGMSRRSFARHYRQRTGRTPAEAVEVIRLERAQGLLETGASVAATARKCGFGSPETMRRVFLRRLGVGPKDWQERFQG</sequence>
<dbReference type="SUPFAM" id="SSF52317">
    <property type="entry name" value="Class I glutamine amidotransferase-like"/>
    <property type="match status" value="1"/>
</dbReference>
<accession>A0A1S8D8C7</accession>
<dbReference type="Gene3D" id="1.10.10.60">
    <property type="entry name" value="Homeodomain-like"/>
    <property type="match status" value="1"/>
</dbReference>
<dbReference type="SMART" id="SM00342">
    <property type="entry name" value="HTH_ARAC"/>
    <property type="match status" value="1"/>
</dbReference>
<feature type="domain" description="HTH araC/xylS-type" evidence="3">
    <location>
        <begin position="229"/>
        <end position="326"/>
    </location>
</feature>
<keyword evidence="2" id="KW-0804">Transcription</keyword>
<proteinExistence type="predicted"/>
<dbReference type="SUPFAM" id="SSF46689">
    <property type="entry name" value="Homeodomain-like"/>
    <property type="match status" value="2"/>
</dbReference>
<dbReference type="Proteomes" id="UP000054844">
    <property type="component" value="Unassembled WGS sequence"/>
</dbReference>
<dbReference type="GO" id="GO:0003700">
    <property type="term" value="F:DNA-binding transcription factor activity"/>
    <property type="evidence" value="ECO:0007669"/>
    <property type="project" value="InterPro"/>
</dbReference>
<evidence type="ECO:0000256" key="1">
    <source>
        <dbReference type="ARBA" id="ARBA00023015"/>
    </source>
</evidence>
<keyword evidence="1" id="KW-0805">Transcription regulation</keyword>
<dbReference type="Gene3D" id="3.40.50.880">
    <property type="match status" value="1"/>
</dbReference>
<dbReference type="InterPro" id="IPR018060">
    <property type="entry name" value="HTH_AraC"/>
</dbReference>
<gene>
    <name evidence="4" type="ORF">APZ41_006395</name>
</gene>
<dbReference type="InterPro" id="IPR002818">
    <property type="entry name" value="DJ-1/PfpI"/>
</dbReference>
<dbReference type="AlphaFoldDB" id="A0A1S8D8C7"/>
<evidence type="ECO:0000256" key="2">
    <source>
        <dbReference type="ARBA" id="ARBA00023163"/>
    </source>
</evidence>
<reference evidence="4" key="1">
    <citation type="submission" date="2016-12" db="EMBL/GenBank/DDBJ databases">
        <title>Draft genome sequence of Roseomonas mucosa strain AU37, isolated from a peripheral intravenous catheter.</title>
        <authorList>
            <person name="Choudhury M.A."/>
            <person name="Sidjabat H.E."/>
            <person name="Wailan A.M."/>
            <person name="Zhang L."/>
            <person name="Marsh N.M."/>
            <person name="Rickard C.M."/>
            <person name="Davies M."/>
            <person name="Mcmillan D.J."/>
        </authorList>
    </citation>
    <scope>NUCLEOTIDE SEQUENCE [LARGE SCALE GENOMIC DNA]</scope>
    <source>
        <strain evidence="4">AU37</strain>
    </source>
</reference>
<dbReference type="Pfam" id="PF01965">
    <property type="entry name" value="DJ-1_PfpI"/>
    <property type="match status" value="1"/>
</dbReference>
<dbReference type="OrthoDB" id="9793422at2"/>
<dbReference type="CDD" id="cd03137">
    <property type="entry name" value="GATase1_AraC_1"/>
    <property type="match status" value="1"/>
</dbReference>
<comment type="caution">
    <text evidence="4">The sequence shown here is derived from an EMBL/GenBank/DDBJ whole genome shotgun (WGS) entry which is preliminary data.</text>
</comment>
<dbReference type="InterPro" id="IPR052158">
    <property type="entry name" value="INH-QAR"/>
</dbReference>
<dbReference type="PANTHER" id="PTHR43130">
    <property type="entry name" value="ARAC-FAMILY TRANSCRIPTIONAL REGULATOR"/>
    <property type="match status" value="1"/>
</dbReference>
<dbReference type="PANTHER" id="PTHR43130:SF3">
    <property type="entry name" value="HTH-TYPE TRANSCRIPTIONAL REGULATOR RV1931C"/>
    <property type="match status" value="1"/>
</dbReference>
<organism evidence="4 5">
    <name type="scientific">Roseomonas mucosa</name>
    <dbReference type="NCBI Taxonomy" id="207340"/>
    <lineage>
        <taxon>Bacteria</taxon>
        <taxon>Pseudomonadati</taxon>
        <taxon>Pseudomonadota</taxon>
        <taxon>Alphaproteobacteria</taxon>
        <taxon>Acetobacterales</taxon>
        <taxon>Roseomonadaceae</taxon>
        <taxon>Roseomonas</taxon>
    </lineage>
</organism>
<evidence type="ECO:0000313" key="5">
    <source>
        <dbReference type="Proteomes" id="UP000054844"/>
    </source>
</evidence>
<dbReference type="STRING" id="207340.APZ41_006395"/>
<protein>
    <submittedName>
        <fullName evidence="4">AraC family transcriptional regulator</fullName>
    </submittedName>
</protein>
<dbReference type="PROSITE" id="PS01124">
    <property type="entry name" value="HTH_ARAC_FAMILY_2"/>
    <property type="match status" value="1"/>
</dbReference>
<evidence type="ECO:0000313" key="4">
    <source>
        <dbReference type="EMBL" id="ONH84057.1"/>
    </source>
</evidence>